<dbReference type="Gene3D" id="2.60.40.4070">
    <property type="match status" value="1"/>
</dbReference>
<feature type="domain" description="GH10" evidence="11">
    <location>
        <begin position="572"/>
        <end position="892"/>
    </location>
</feature>
<keyword evidence="6" id="KW-0677">Repeat</keyword>
<evidence type="ECO:0000259" key="11">
    <source>
        <dbReference type="PROSITE" id="PS51760"/>
    </source>
</evidence>
<dbReference type="SUPFAM" id="SSF49785">
    <property type="entry name" value="Galactose-binding domain-like"/>
    <property type="match status" value="2"/>
</dbReference>
<dbReference type="InterPro" id="IPR001000">
    <property type="entry name" value="GH10_dom"/>
</dbReference>
<dbReference type="EC" id="3.2.1.8" evidence="3"/>
<dbReference type="Pfam" id="PF02018">
    <property type="entry name" value="CBM_4_9"/>
    <property type="match status" value="2"/>
</dbReference>
<dbReference type="InterPro" id="IPR044846">
    <property type="entry name" value="GH10"/>
</dbReference>
<dbReference type="STRING" id="518766.Rmar_1069"/>
<evidence type="ECO:0000256" key="7">
    <source>
        <dbReference type="ARBA" id="ARBA00022801"/>
    </source>
</evidence>
<dbReference type="KEGG" id="rmr:Rmar_1069"/>
<evidence type="ECO:0000256" key="6">
    <source>
        <dbReference type="ARBA" id="ARBA00022737"/>
    </source>
</evidence>
<dbReference type="InterPro" id="IPR026444">
    <property type="entry name" value="Secre_tail"/>
</dbReference>
<evidence type="ECO:0000256" key="8">
    <source>
        <dbReference type="ARBA" id="ARBA00023277"/>
    </source>
</evidence>
<dbReference type="PANTHER" id="PTHR31490">
    <property type="entry name" value="GLYCOSYL HYDROLASE"/>
    <property type="match status" value="1"/>
</dbReference>
<dbReference type="GO" id="GO:0045493">
    <property type="term" value="P:xylan catabolic process"/>
    <property type="evidence" value="ECO:0007669"/>
    <property type="project" value="UniProtKB-KW"/>
</dbReference>
<organism evidence="12 13">
    <name type="scientific">Rhodothermus marinus (strain ATCC 43812 / DSM 4252 / R-10)</name>
    <name type="common">Rhodothermus obamensis</name>
    <dbReference type="NCBI Taxonomy" id="518766"/>
    <lineage>
        <taxon>Bacteria</taxon>
        <taxon>Pseudomonadati</taxon>
        <taxon>Rhodothermota</taxon>
        <taxon>Rhodothermia</taxon>
        <taxon>Rhodothermales</taxon>
        <taxon>Rhodothermaceae</taxon>
        <taxon>Rhodothermus</taxon>
    </lineage>
</organism>
<dbReference type="SUPFAM" id="SSF51445">
    <property type="entry name" value="(Trans)glycosidases"/>
    <property type="match status" value="1"/>
</dbReference>
<comment type="catalytic activity">
    <reaction evidence="1">
        <text>Endohydrolysis of (1-&gt;4)-beta-D-xylosidic linkages in xylans.</text>
        <dbReference type="EC" id="3.2.1.8"/>
    </reaction>
</comment>
<keyword evidence="7 12" id="KW-0378">Hydrolase</keyword>
<dbReference type="NCBIfam" id="TIGR04183">
    <property type="entry name" value="Por_Secre_tail"/>
    <property type="match status" value="1"/>
</dbReference>
<evidence type="ECO:0000256" key="1">
    <source>
        <dbReference type="ARBA" id="ARBA00000681"/>
    </source>
</evidence>
<dbReference type="PANTHER" id="PTHR31490:SF88">
    <property type="entry name" value="BETA-XYLANASE"/>
    <property type="match status" value="1"/>
</dbReference>
<dbReference type="GO" id="GO:0031176">
    <property type="term" value="F:endo-1,4-beta-xylanase activity"/>
    <property type="evidence" value="ECO:0007669"/>
    <property type="project" value="UniProtKB-EC"/>
</dbReference>
<keyword evidence="5" id="KW-0732">Signal</keyword>
<evidence type="ECO:0000256" key="3">
    <source>
        <dbReference type="ARBA" id="ARBA00012590"/>
    </source>
</evidence>
<dbReference type="InterPro" id="IPR003305">
    <property type="entry name" value="CenC_carb-bd"/>
</dbReference>
<keyword evidence="13" id="KW-1185">Reference proteome</keyword>
<evidence type="ECO:0000256" key="2">
    <source>
        <dbReference type="ARBA" id="ARBA00007495"/>
    </source>
</evidence>
<dbReference type="PROSITE" id="PS51760">
    <property type="entry name" value="GH10_2"/>
    <property type="match status" value="1"/>
</dbReference>
<dbReference type="Gene3D" id="2.60.120.260">
    <property type="entry name" value="Galactose-binding domain-like"/>
    <property type="match status" value="2"/>
</dbReference>
<keyword evidence="4" id="KW-0858">Xylan degradation</keyword>
<keyword evidence="9" id="KW-0326">Glycosidase</keyword>
<gene>
    <name evidence="12" type="ordered locus">Rmar_1069</name>
</gene>
<accession>D0MHK3</accession>
<dbReference type="Pfam" id="PF00331">
    <property type="entry name" value="Glyco_hydro_10"/>
    <property type="match status" value="1"/>
</dbReference>
<dbReference type="InterPro" id="IPR008979">
    <property type="entry name" value="Galactose-bd-like_sf"/>
</dbReference>
<dbReference type="InterPro" id="IPR017853">
    <property type="entry name" value="GH"/>
</dbReference>
<evidence type="ECO:0000313" key="13">
    <source>
        <dbReference type="Proteomes" id="UP000002221"/>
    </source>
</evidence>
<dbReference type="Gene3D" id="3.20.20.80">
    <property type="entry name" value="Glycosidases"/>
    <property type="match status" value="1"/>
</dbReference>
<sequence>MRTATDLRFLRNAVGNASRSAIFLFLVFSLVGQAWGQTPANVNGSFESTPAGVVTDLAGGVEGWVLNVGSLVTNPPVFEVVEATDAPHGSKVLAVTVNGAGNNPWDIEATAFPVNVEPGVTYTYTIWARAEQDGAVVSFTVGNQSYQEYGRLHEQQITTEWQPYTFEFTVSDQETVIRAPIHFGYAANAGNTIYIDALVIMGPEPEPAGPELVANINGGFESTPAGVVTDLAEGVEGWDLNVGSSVTNPPVFEVLETSDAPEGNKVLAVTVNGVGNNPWDIEATAFPVNVRPGVTYTYTIWARAEQDGAVVSFTVGNQSFQEYGRLHEQQITTEWQPFTFEFTVSDQETVIRAPIHFGYAANVGNTIYIDGLAIVDSVGAWRPVIVEAEDGELGSEWAVETEGNVTYITITTDYNETTGDADHPGENRTATYQVTFPAPGWYDLYARVYVGPETFNDDSFFYADSFGVKDPESPDDWIIANQLAAAGYTEPDEYVTGLGAAGSEVWKWINLSENSFNDVPSDSFYVSPESLTVTFMIGARENGLRIDKLAFGRSDLLYTVADLDTGGPGSPEPEEPPVVLPERPLAADVDKFLGNIYSPSQVENFEYYWNCVTPENAGKWGSVEGTRDQMNWSSLDAAYALARDNGFCFNFHVLLWGAQQPAWISELSPEEQLEEIQEWFQAVAERYSFTASPFDVVQVVNEPLHQPPDGQEGRANYIEALGGAGETGWDWVITAFELARQIFPEGTRLMINDYGILSSLETAQQYLELIQLLKERNLIDVIGVQGHAFSTRSGAPIQEVLDLLATTGLPIQVTEMDIDGNPNQSPFVTREQSEQNQLRDMQRIFPTVWYHPAVEGVTFWGWRPGLWRNDYEAYLVYSNGAERPAMVWLREFMEAYRESYLSANEPEGTLPEELSVVSWPNPSRGQVRFRYALPFEAEVRLQVFDVLGREVMTLASGRHRAGVYEVAFDGRHLPSGLYLYRLEANGRVRSGRLVLMR</sequence>
<evidence type="ECO:0000256" key="4">
    <source>
        <dbReference type="ARBA" id="ARBA00022651"/>
    </source>
</evidence>
<keyword evidence="10" id="KW-0624">Polysaccharide degradation</keyword>
<dbReference type="SMART" id="SM00633">
    <property type="entry name" value="Glyco_10"/>
    <property type="match status" value="1"/>
</dbReference>
<dbReference type="Proteomes" id="UP000002221">
    <property type="component" value="Chromosome"/>
</dbReference>
<dbReference type="EMBL" id="CP001807">
    <property type="protein sequence ID" value="ACY47961.1"/>
    <property type="molecule type" value="Genomic_DNA"/>
</dbReference>
<reference evidence="12 13" key="1">
    <citation type="journal article" date="2009" name="Stand. Genomic Sci.">
        <title>Complete genome sequence of Rhodothermus marinus type strain (R-10).</title>
        <authorList>
            <person name="Nolan M."/>
            <person name="Tindall B.J."/>
            <person name="Pomrenke H."/>
            <person name="Lapidus A."/>
            <person name="Copeland A."/>
            <person name="Glavina Del Rio T."/>
            <person name="Lucas S."/>
            <person name="Chen F."/>
            <person name="Tice H."/>
            <person name="Cheng J.F."/>
            <person name="Saunders E."/>
            <person name="Han C."/>
            <person name="Bruce D."/>
            <person name="Goodwin L."/>
            <person name="Chain P."/>
            <person name="Pitluck S."/>
            <person name="Ovchinikova G."/>
            <person name="Pati A."/>
            <person name="Ivanova N."/>
            <person name="Mavromatis K."/>
            <person name="Chen A."/>
            <person name="Palaniappan K."/>
            <person name="Land M."/>
            <person name="Hauser L."/>
            <person name="Chang Y.J."/>
            <person name="Jeffries C.D."/>
            <person name="Brettin T."/>
            <person name="Goker M."/>
            <person name="Bristow J."/>
            <person name="Eisen J.A."/>
            <person name="Markowitz V."/>
            <person name="Hugenholtz P."/>
            <person name="Kyrpides N.C."/>
            <person name="Klenk H.P."/>
            <person name="Detter J.C."/>
        </authorList>
    </citation>
    <scope>NUCLEOTIDE SEQUENCE [LARGE SCALE GENOMIC DNA]</scope>
    <source>
        <strain evidence="13">ATCC 43812 / DSM 4252 / R-10</strain>
    </source>
</reference>
<dbReference type="HOGENOM" id="CLU_343840_0_0_10"/>
<evidence type="ECO:0000313" key="12">
    <source>
        <dbReference type="EMBL" id="ACY47961.1"/>
    </source>
</evidence>
<comment type="similarity">
    <text evidence="2">Belongs to the glycosyl hydrolase 10 (cellulase F) family.</text>
</comment>
<dbReference type="eggNOG" id="COG3693">
    <property type="taxonomic scope" value="Bacteria"/>
</dbReference>
<evidence type="ECO:0000256" key="10">
    <source>
        <dbReference type="ARBA" id="ARBA00023326"/>
    </source>
</evidence>
<name>D0MHK3_RHOM4</name>
<evidence type="ECO:0000256" key="5">
    <source>
        <dbReference type="ARBA" id="ARBA00022729"/>
    </source>
</evidence>
<dbReference type="AlphaFoldDB" id="D0MHK3"/>
<proteinExistence type="inferred from homology"/>
<evidence type="ECO:0000256" key="9">
    <source>
        <dbReference type="ARBA" id="ARBA00023295"/>
    </source>
</evidence>
<protein>
    <recommendedName>
        <fullName evidence="3">endo-1,4-beta-xylanase</fullName>
        <ecNumber evidence="3">3.2.1.8</ecNumber>
    </recommendedName>
</protein>
<keyword evidence="8" id="KW-0119">Carbohydrate metabolism</keyword>
<dbReference type="RefSeq" id="WP_012843573.1">
    <property type="nucleotide sequence ID" value="NC_013501.1"/>
</dbReference>